<evidence type="ECO:0000256" key="3">
    <source>
        <dbReference type="ARBA" id="ARBA00022448"/>
    </source>
</evidence>
<dbReference type="Gene3D" id="1.20.1250.20">
    <property type="entry name" value="MFS general substrate transporter like domains"/>
    <property type="match status" value="1"/>
</dbReference>
<evidence type="ECO:0000313" key="12">
    <source>
        <dbReference type="Proteomes" id="UP000279259"/>
    </source>
</evidence>
<comment type="caution">
    <text evidence="11">The sequence shown here is derived from an EMBL/GenBank/DDBJ whole genome shotgun (WGS) entry which is preliminary data.</text>
</comment>
<reference evidence="11 12" key="1">
    <citation type="submission" date="2018-11" db="EMBL/GenBank/DDBJ databases">
        <title>Genome sequence of Saitozyma podzolica DSM 27192.</title>
        <authorList>
            <person name="Aliyu H."/>
            <person name="Gorte O."/>
            <person name="Ochsenreither K."/>
        </authorList>
    </citation>
    <scope>NUCLEOTIDE SEQUENCE [LARGE SCALE GENOMIC DNA]</scope>
    <source>
        <strain evidence="11 12">DSM 27192</strain>
    </source>
</reference>
<keyword evidence="12" id="KW-1185">Reference proteome</keyword>
<evidence type="ECO:0000256" key="7">
    <source>
        <dbReference type="ARBA" id="ARBA00049119"/>
    </source>
</evidence>
<dbReference type="InterPro" id="IPR036259">
    <property type="entry name" value="MFS_trans_sf"/>
</dbReference>
<evidence type="ECO:0000256" key="8">
    <source>
        <dbReference type="RuleBase" id="RU003346"/>
    </source>
</evidence>
<evidence type="ECO:0000256" key="1">
    <source>
        <dbReference type="ARBA" id="ARBA00004141"/>
    </source>
</evidence>
<dbReference type="FunFam" id="1.20.1250.20:FF:000134">
    <property type="entry name" value="MFS sugar transporter protein"/>
    <property type="match status" value="1"/>
</dbReference>
<dbReference type="SUPFAM" id="SSF103473">
    <property type="entry name" value="MFS general substrate transporter"/>
    <property type="match status" value="1"/>
</dbReference>
<dbReference type="InterPro" id="IPR005828">
    <property type="entry name" value="MFS_sugar_transport-like"/>
</dbReference>
<dbReference type="NCBIfam" id="TIGR00879">
    <property type="entry name" value="SP"/>
    <property type="match status" value="1"/>
</dbReference>
<comment type="subcellular location">
    <subcellularLocation>
        <location evidence="1">Membrane</location>
        <topology evidence="1">Multi-pass membrane protein</topology>
    </subcellularLocation>
</comment>
<accession>A0A427XPT8</accession>
<dbReference type="InterPro" id="IPR020846">
    <property type="entry name" value="MFS_dom"/>
</dbReference>
<feature type="transmembrane region" description="Helical" evidence="9">
    <location>
        <begin position="65"/>
        <end position="88"/>
    </location>
</feature>
<name>A0A427XPT8_9TREE</name>
<keyword evidence="6 9" id="KW-0472">Membrane</keyword>
<dbReference type="GO" id="GO:0005351">
    <property type="term" value="F:carbohydrate:proton symporter activity"/>
    <property type="evidence" value="ECO:0007669"/>
    <property type="project" value="TreeGrafter"/>
</dbReference>
<dbReference type="Pfam" id="PF00083">
    <property type="entry name" value="Sugar_tr"/>
    <property type="match status" value="1"/>
</dbReference>
<evidence type="ECO:0000256" key="4">
    <source>
        <dbReference type="ARBA" id="ARBA00022692"/>
    </source>
</evidence>
<evidence type="ECO:0000256" key="2">
    <source>
        <dbReference type="ARBA" id="ARBA00010992"/>
    </source>
</evidence>
<dbReference type="PROSITE" id="PS50850">
    <property type="entry name" value="MFS"/>
    <property type="match status" value="1"/>
</dbReference>
<dbReference type="Proteomes" id="UP000279259">
    <property type="component" value="Unassembled WGS sequence"/>
</dbReference>
<feature type="transmembrane region" description="Helical" evidence="9">
    <location>
        <begin position="205"/>
        <end position="223"/>
    </location>
</feature>
<keyword evidence="3 8" id="KW-0813">Transport</keyword>
<evidence type="ECO:0000256" key="9">
    <source>
        <dbReference type="SAM" id="Phobius"/>
    </source>
</evidence>
<feature type="transmembrane region" description="Helical" evidence="9">
    <location>
        <begin position="229"/>
        <end position="251"/>
    </location>
</feature>
<comment type="catalytic activity">
    <reaction evidence="7">
        <text>myo-inositol(out) + H(+)(out) = myo-inositol(in) + H(+)(in)</text>
        <dbReference type="Rhea" id="RHEA:60364"/>
        <dbReference type="ChEBI" id="CHEBI:15378"/>
        <dbReference type="ChEBI" id="CHEBI:17268"/>
    </reaction>
</comment>
<evidence type="ECO:0000259" key="10">
    <source>
        <dbReference type="PROSITE" id="PS50850"/>
    </source>
</evidence>
<dbReference type="OrthoDB" id="6133115at2759"/>
<evidence type="ECO:0000256" key="6">
    <source>
        <dbReference type="ARBA" id="ARBA00023136"/>
    </source>
</evidence>
<dbReference type="InterPro" id="IPR050360">
    <property type="entry name" value="MFS_Sugar_Transporters"/>
</dbReference>
<feature type="domain" description="Major facilitator superfamily (MFS) profile" evidence="10">
    <location>
        <begin position="71"/>
        <end position="510"/>
    </location>
</feature>
<keyword evidence="4 9" id="KW-0812">Transmembrane</keyword>
<evidence type="ECO:0000256" key="5">
    <source>
        <dbReference type="ARBA" id="ARBA00022989"/>
    </source>
</evidence>
<dbReference type="AlphaFoldDB" id="A0A427XPT8"/>
<feature type="transmembrane region" description="Helical" evidence="9">
    <location>
        <begin position="458"/>
        <end position="482"/>
    </location>
</feature>
<feature type="transmembrane region" description="Helical" evidence="9">
    <location>
        <begin position="140"/>
        <end position="159"/>
    </location>
</feature>
<dbReference type="EMBL" id="RSCD01000032">
    <property type="protein sequence ID" value="RSH80841.1"/>
    <property type="molecule type" value="Genomic_DNA"/>
</dbReference>
<keyword evidence="5 9" id="KW-1133">Transmembrane helix</keyword>
<sequence length="557" mass="61086">MVSNNKDSVQHVEGGLGHDLATEKVDTVGTVLAGQVHDMSLEDRAAALSLAQQADPGLEPFSWRMFTFTLIVLVCCMCSGDNGFDGTVMSSVNSMSQYQEYFNLKGKASSTGIIFGMYTVGQVVAFFPSSYLPDKVGRRWSMFCGNVVLMTGALVTCFATSMSMFIAGRFLTGLGCTTASTSAKSYMSEITSPASRGRWMGLLNSFYYVGQLIASGIAIPFGYRTDNWAWRSPILLQAAPAIINVAFVLLLPESPRWLYSRGQKERAVSILTKLHSRDMDPHSPLIQLEIQEIEANISTSGADKRWWDFRAIFNSAGNRYRFGLCAIVSIWGQLSGNGLITYFLPVLLLQAGITDSNRQRVLNFVNSITSFAGALSGTAIVDKVGRRKLFLTAEICCVCGMAIVAGLLSDAGPQNAMRANAGISFIFLFMVLFSFGITPLQALYPAEVLAFENRAKGLALQGWVTNAVSLINTFGLPSALAALTWKTYLIFMVWDIVGVITIYWLVVETKQLSLEDVDEVFMAPNPKKRSFELAKLARERAKRDQESRAAVSVRHEL</sequence>
<gene>
    <name evidence="11" type="ORF">EHS25_007010</name>
</gene>
<feature type="transmembrane region" description="Helical" evidence="9">
    <location>
        <begin position="108"/>
        <end position="128"/>
    </location>
</feature>
<feature type="transmembrane region" description="Helical" evidence="9">
    <location>
        <begin position="364"/>
        <end position="382"/>
    </location>
</feature>
<feature type="transmembrane region" description="Helical" evidence="9">
    <location>
        <begin position="488"/>
        <end position="506"/>
    </location>
</feature>
<evidence type="ECO:0000313" key="11">
    <source>
        <dbReference type="EMBL" id="RSH80841.1"/>
    </source>
</evidence>
<proteinExistence type="inferred from homology"/>
<organism evidence="11 12">
    <name type="scientific">Saitozyma podzolica</name>
    <dbReference type="NCBI Taxonomy" id="1890683"/>
    <lineage>
        <taxon>Eukaryota</taxon>
        <taxon>Fungi</taxon>
        <taxon>Dikarya</taxon>
        <taxon>Basidiomycota</taxon>
        <taxon>Agaricomycotina</taxon>
        <taxon>Tremellomycetes</taxon>
        <taxon>Tremellales</taxon>
        <taxon>Trimorphomycetaceae</taxon>
        <taxon>Saitozyma</taxon>
    </lineage>
</organism>
<feature type="transmembrane region" description="Helical" evidence="9">
    <location>
        <begin position="322"/>
        <end position="344"/>
    </location>
</feature>
<dbReference type="PANTHER" id="PTHR48022">
    <property type="entry name" value="PLASTIDIC GLUCOSE TRANSPORTER 4"/>
    <property type="match status" value="1"/>
</dbReference>
<protein>
    <recommendedName>
        <fullName evidence="10">Major facilitator superfamily (MFS) profile domain-containing protein</fullName>
    </recommendedName>
</protein>
<dbReference type="InterPro" id="IPR003663">
    <property type="entry name" value="Sugar/inositol_transpt"/>
</dbReference>
<dbReference type="GO" id="GO:0016020">
    <property type="term" value="C:membrane"/>
    <property type="evidence" value="ECO:0007669"/>
    <property type="project" value="UniProtKB-SubCell"/>
</dbReference>
<dbReference type="PANTHER" id="PTHR48022:SF79">
    <property type="entry name" value="LACTOSE PERMEASE, PUTATIVE (AFU_ORTHOLOGUE AFUA_6G01860)-RELATED"/>
    <property type="match status" value="1"/>
</dbReference>
<feature type="transmembrane region" description="Helical" evidence="9">
    <location>
        <begin position="421"/>
        <end position="446"/>
    </location>
</feature>
<feature type="transmembrane region" description="Helical" evidence="9">
    <location>
        <begin position="389"/>
        <end position="409"/>
    </location>
</feature>
<comment type="similarity">
    <text evidence="2 8">Belongs to the major facilitator superfamily. Sugar transporter (TC 2.A.1.1) family.</text>
</comment>